<evidence type="ECO:0000256" key="10">
    <source>
        <dbReference type="RuleBase" id="RU003664"/>
    </source>
</evidence>
<keyword evidence="9 10" id="KW-0961">Cell wall biogenesis/degradation</keyword>
<keyword evidence="14" id="KW-1185">Reference proteome</keyword>
<dbReference type="EMBL" id="JBHUKS010000017">
    <property type="protein sequence ID" value="MFD2470654.1"/>
    <property type="molecule type" value="Genomic_DNA"/>
</dbReference>
<evidence type="ECO:0000256" key="2">
    <source>
        <dbReference type="ARBA" id="ARBA00004752"/>
    </source>
</evidence>
<dbReference type="InterPro" id="IPR013221">
    <property type="entry name" value="Mur_ligase_cen"/>
</dbReference>
<dbReference type="PANTHER" id="PTHR43692">
    <property type="entry name" value="UDP-N-ACETYLMURAMOYLALANINE--D-GLUTAMATE LIGASE"/>
    <property type="match status" value="1"/>
</dbReference>
<dbReference type="InterPro" id="IPR036565">
    <property type="entry name" value="Mur-like_cat_sf"/>
</dbReference>
<comment type="caution">
    <text evidence="13">The sequence shown here is derived from an EMBL/GenBank/DDBJ whole genome shotgun (WGS) entry which is preliminary data.</text>
</comment>
<dbReference type="SUPFAM" id="SSF53623">
    <property type="entry name" value="MurD-like peptide ligases, catalytic domain"/>
    <property type="match status" value="1"/>
</dbReference>
<evidence type="ECO:0000259" key="12">
    <source>
        <dbReference type="Pfam" id="PF08245"/>
    </source>
</evidence>
<accession>A0ABW5HBY4</accession>
<protein>
    <recommendedName>
        <fullName evidence="9 10">UDP-N-acetylmuramoylalanine--D-glutamate ligase</fullName>
        <ecNumber evidence="9 10">6.3.2.9</ecNumber>
    </recommendedName>
    <alternativeName>
        <fullName evidence="9">D-glutamic acid-adding enzyme</fullName>
    </alternativeName>
    <alternativeName>
        <fullName evidence="9">UDP-N-acetylmuramoyl-L-alanyl-D-glutamate synthetase</fullName>
    </alternativeName>
</protein>
<evidence type="ECO:0000256" key="4">
    <source>
        <dbReference type="ARBA" id="ARBA00022598"/>
    </source>
</evidence>
<dbReference type="SUPFAM" id="SSF51984">
    <property type="entry name" value="MurCD N-terminal domain"/>
    <property type="match status" value="1"/>
</dbReference>
<evidence type="ECO:0000256" key="1">
    <source>
        <dbReference type="ARBA" id="ARBA00004496"/>
    </source>
</evidence>
<feature type="binding site" evidence="9">
    <location>
        <begin position="123"/>
        <end position="129"/>
    </location>
    <ligand>
        <name>ATP</name>
        <dbReference type="ChEBI" id="CHEBI:30616"/>
    </ligand>
</feature>
<gene>
    <name evidence="9 13" type="primary">murD</name>
    <name evidence="13" type="ORF">ACFSVL_24905</name>
</gene>
<dbReference type="Gene3D" id="3.40.1190.10">
    <property type="entry name" value="Mur-like, catalytic domain"/>
    <property type="match status" value="1"/>
</dbReference>
<name>A0ABW5HBY4_9PSEU</name>
<evidence type="ECO:0000256" key="5">
    <source>
        <dbReference type="ARBA" id="ARBA00022618"/>
    </source>
</evidence>
<keyword evidence="9 10" id="KW-0573">Peptidoglycan synthesis</keyword>
<evidence type="ECO:0000256" key="9">
    <source>
        <dbReference type="HAMAP-Rule" id="MF_00639"/>
    </source>
</evidence>
<dbReference type="EC" id="6.3.2.9" evidence="9 10"/>
<feature type="domain" description="Mur ligase central" evidence="12">
    <location>
        <begin position="121"/>
        <end position="248"/>
    </location>
</feature>
<keyword evidence="5 9" id="KW-0132">Cell division</keyword>
<dbReference type="RefSeq" id="WP_378307958.1">
    <property type="nucleotide sequence ID" value="NZ_JBHUKS010000017.1"/>
</dbReference>
<dbReference type="Gene3D" id="3.90.190.20">
    <property type="entry name" value="Mur ligase, C-terminal domain"/>
    <property type="match status" value="1"/>
</dbReference>
<evidence type="ECO:0000256" key="7">
    <source>
        <dbReference type="ARBA" id="ARBA00022840"/>
    </source>
</evidence>
<evidence type="ECO:0000313" key="14">
    <source>
        <dbReference type="Proteomes" id="UP001597483"/>
    </source>
</evidence>
<dbReference type="SUPFAM" id="SSF53244">
    <property type="entry name" value="MurD-like peptide ligases, peptide-binding domain"/>
    <property type="match status" value="1"/>
</dbReference>
<reference evidence="14" key="1">
    <citation type="journal article" date="2019" name="Int. J. Syst. Evol. Microbiol.">
        <title>The Global Catalogue of Microorganisms (GCM) 10K type strain sequencing project: providing services to taxonomists for standard genome sequencing and annotation.</title>
        <authorList>
            <consortium name="The Broad Institute Genomics Platform"/>
            <consortium name="The Broad Institute Genome Sequencing Center for Infectious Disease"/>
            <person name="Wu L."/>
            <person name="Ma J."/>
        </authorList>
    </citation>
    <scope>NUCLEOTIDE SEQUENCE [LARGE SCALE GENOMIC DNA]</scope>
    <source>
        <strain evidence="14">CGMCC 4.7641</strain>
    </source>
</reference>
<keyword evidence="8 9" id="KW-0131">Cell cycle</keyword>
<sequence>MTQTPSAPRPAMDERSVLVAGAGITGCAVARALSAAGARVTVTDDVADQLSTLTDVPGITLAVGLTEPPEDTDLVVTSTGWRLDSPLFVAAAKRGIETIGEIELAWRMTAESADPPTWLVVTGTNGKTTTVGMLESILRAAGIDAIACGNIGLPVVEALGAGHRVLAVELSSHQLHWSPSVRPAAGALLNVAEDHLDWHGDMAAYTAAKARALTGAVAVGNIDDETVAGLLAQAPASRKVGFTLAEPAPGQLGIRDGVLVDRAFGTDVQLTDVLPCGRAGRADALAAAALARAYGVPAQAVRDGLATFRPAAHRGETVAEVDGVRYIDNSKATNPHAALVALEAHERVVWVAGGQVKGASVDALVAQTADRLCGAVLIGADRDRFAAALARHAPGTPVRVFGGGTEGDMTAAVRAACKMAQSGDVVLLAPAAASRDMFADYAHRGEVFRAAVAALASDSCEKR</sequence>
<keyword evidence="9 10" id="KW-0133">Cell shape</keyword>
<keyword evidence="3 9" id="KW-0963">Cytoplasm</keyword>
<evidence type="ECO:0000259" key="11">
    <source>
        <dbReference type="Pfam" id="PF02875"/>
    </source>
</evidence>
<evidence type="ECO:0000256" key="8">
    <source>
        <dbReference type="ARBA" id="ARBA00023306"/>
    </source>
</evidence>
<dbReference type="InterPro" id="IPR004101">
    <property type="entry name" value="Mur_ligase_C"/>
</dbReference>
<dbReference type="PANTHER" id="PTHR43692:SF1">
    <property type="entry name" value="UDP-N-ACETYLMURAMOYLALANINE--D-GLUTAMATE LIGASE"/>
    <property type="match status" value="1"/>
</dbReference>
<dbReference type="Gene3D" id="3.40.50.720">
    <property type="entry name" value="NAD(P)-binding Rossmann-like Domain"/>
    <property type="match status" value="1"/>
</dbReference>
<keyword evidence="4 9" id="KW-0436">Ligase</keyword>
<dbReference type="InterPro" id="IPR018109">
    <property type="entry name" value="Folylpolyglutamate_synth_CS"/>
</dbReference>
<dbReference type="InterPro" id="IPR005762">
    <property type="entry name" value="MurD"/>
</dbReference>
<proteinExistence type="inferred from homology"/>
<feature type="domain" description="Mur ligase C-terminal" evidence="11">
    <location>
        <begin position="313"/>
        <end position="431"/>
    </location>
</feature>
<evidence type="ECO:0000313" key="13">
    <source>
        <dbReference type="EMBL" id="MFD2470654.1"/>
    </source>
</evidence>
<dbReference type="PROSITE" id="PS01011">
    <property type="entry name" value="FOLYLPOLYGLU_SYNT_1"/>
    <property type="match status" value="1"/>
</dbReference>
<comment type="similarity">
    <text evidence="9">Belongs to the MurCDEF family.</text>
</comment>
<dbReference type="NCBIfam" id="TIGR01087">
    <property type="entry name" value="murD"/>
    <property type="match status" value="1"/>
</dbReference>
<dbReference type="GO" id="GO:0008764">
    <property type="term" value="F:UDP-N-acetylmuramoylalanine-D-glutamate ligase activity"/>
    <property type="evidence" value="ECO:0007669"/>
    <property type="project" value="UniProtKB-EC"/>
</dbReference>
<dbReference type="Proteomes" id="UP001597483">
    <property type="component" value="Unassembled WGS sequence"/>
</dbReference>
<comment type="pathway">
    <text evidence="2 9 10">Cell wall biogenesis; peptidoglycan biosynthesis.</text>
</comment>
<keyword evidence="7 9" id="KW-0067">ATP-binding</keyword>
<comment type="function">
    <text evidence="9 10">Cell wall formation. Catalyzes the addition of glutamate to the nucleotide precursor UDP-N-acetylmuramoyl-L-alanine (UMA).</text>
</comment>
<dbReference type="InterPro" id="IPR036615">
    <property type="entry name" value="Mur_ligase_C_dom_sf"/>
</dbReference>
<evidence type="ECO:0000256" key="3">
    <source>
        <dbReference type="ARBA" id="ARBA00022490"/>
    </source>
</evidence>
<dbReference type="Pfam" id="PF02875">
    <property type="entry name" value="Mur_ligase_C"/>
    <property type="match status" value="1"/>
</dbReference>
<comment type="catalytic activity">
    <reaction evidence="9 10">
        <text>UDP-N-acetyl-alpha-D-muramoyl-L-alanine + D-glutamate + ATP = UDP-N-acetyl-alpha-D-muramoyl-L-alanyl-D-glutamate + ADP + phosphate + H(+)</text>
        <dbReference type="Rhea" id="RHEA:16429"/>
        <dbReference type="ChEBI" id="CHEBI:15378"/>
        <dbReference type="ChEBI" id="CHEBI:29986"/>
        <dbReference type="ChEBI" id="CHEBI:30616"/>
        <dbReference type="ChEBI" id="CHEBI:43474"/>
        <dbReference type="ChEBI" id="CHEBI:83898"/>
        <dbReference type="ChEBI" id="CHEBI:83900"/>
        <dbReference type="ChEBI" id="CHEBI:456216"/>
        <dbReference type="EC" id="6.3.2.9"/>
    </reaction>
</comment>
<dbReference type="Pfam" id="PF08245">
    <property type="entry name" value="Mur_ligase_M"/>
    <property type="match status" value="1"/>
</dbReference>
<evidence type="ECO:0000256" key="6">
    <source>
        <dbReference type="ARBA" id="ARBA00022741"/>
    </source>
</evidence>
<organism evidence="13 14">
    <name type="scientific">Amycolatopsis silviterrae</name>
    <dbReference type="NCBI Taxonomy" id="1656914"/>
    <lineage>
        <taxon>Bacteria</taxon>
        <taxon>Bacillati</taxon>
        <taxon>Actinomycetota</taxon>
        <taxon>Actinomycetes</taxon>
        <taxon>Pseudonocardiales</taxon>
        <taxon>Pseudonocardiaceae</taxon>
        <taxon>Amycolatopsis</taxon>
    </lineage>
</organism>
<keyword evidence="6 9" id="KW-0547">Nucleotide-binding</keyword>
<dbReference type="HAMAP" id="MF_00639">
    <property type="entry name" value="MurD"/>
    <property type="match status" value="1"/>
</dbReference>
<comment type="subcellular location">
    <subcellularLocation>
        <location evidence="1 9 10">Cytoplasm</location>
    </subcellularLocation>
</comment>